<keyword evidence="2" id="KW-0004">4Fe-4S</keyword>
<organism evidence="7 8">
    <name type="scientific">Candidatus Glassbacteria bacterium GWA2_58_10</name>
    <dbReference type="NCBI Taxonomy" id="1817865"/>
    <lineage>
        <taxon>Bacteria</taxon>
        <taxon>Candidatus Glassiibacteriota</taxon>
    </lineage>
</organism>
<dbReference type="EMBL" id="MFIV01000093">
    <property type="protein sequence ID" value="OGF98514.1"/>
    <property type="molecule type" value="Genomic_DNA"/>
</dbReference>
<gene>
    <name evidence="7" type="ORF">A2Z86_04760</name>
</gene>
<keyword evidence="3" id="KW-0949">S-adenosyl-L-methionine</keyword>
<dbReference type="InterPro" id="IPR000385">
    <property type="entry name" value="MoaA_NifB_PqqE_Fe-S-bd_CS"/>
</dbReference>
<dbReference type="GO" id="GO:0046872">
    <property type="term" value="F:metal ion binding"/>
    <property type="evidence" value="ECO:0007669"/>
    <property type="project" value="UniProtKB-KW"/>
</dbReference>
<sequence>MIRAFDTIYCHPELKEHPRAKALLERIPHRKLKELAELESLSRARKEAPLRSVARGKYNLALAPYKGRLVEGCPASKGMRCCRYRVINLVSGCPIDCSYCILQGYLNRPTIYLYPELEKVFAEVDRELAVPGELPLRYGTGELSDSLALDHLTGFSTELLQFFGSSKSCWFEFKTKSANVDSLCAVEKAPENIVVSWSVNPQLVIDSEERGAPSLEERLAAAARVRERGYRLGFHFDPIFHFPGWEAAYRGVVERIYRVAAPGAVAWISLGCLRFSPWLAPYFAERFSGHALLAGELFPVPPDGKYRYPQPLRIEIYRKLHQWIRELDPAVYVYLCMESAAVFRWALGKELGEDCLAVESGFPRPPGWNEKKSA</sequence>
<dbReference type="PANTHER" id="PTHR37822:SF2">
    <property type="entry name" value="SPORE PHOTOPRODUCT LYASE"/>
    <property type="match status" value="1"/>
</dbReference>
<evidence type="ECO:0000256" key="6">
    <source>
        <dbReference type="ARBA" id="ARBA00023014"/>
    </source>
</evidence>
<keyword evidence="4" id="KW-0479">Metal-binding</keyword>
<evidence type="ECO:0000313" key="8">
    <source>
        <dbReference type="Proteomes" id="UP000176992"/>
    </source>
</evidence>
<name>A0A1F5YEC4_9BACT</name>
<dbReference type="GO" id="GO:0042601">
    <property type="term" value="C:endospore-forming forespore"/>
    <property type="evidence" value="ECO:0007669"/>
    <property type="project" value="TreeGrafter"/>
</dbReference>
<proteinExistence type="predicted"/>
<protein>
    <recommendedName>
        <fullName evidence="9">DNA photolyase</fullName>
    </recommendedName>
</protein>
<dbReference type="GO" id="GO:1904047">
    <property type="term" value="F:S-adenosyl-L-methionine binding"/>
    <property type="evidence" value="ECO:0007669"/>
    <property type="project" value="TreeGrafter"/>
</dbReference>
<evidence type="ECO:0000256" key="1">
    <source>
        <dbReference type="ARBA" id="ARBA00001966"/>
    </source>
</evidence>
<keyword evidence="6" id="KW-0411">Iron-sulfur</keyword>
<dbReference type="AlphaFoldDB" id="A0A1F5YEC4"/>
<evidence type="ECO:0000256" key="4">
    <source>
        <dbReference type="ARBA" id="ARBA00022723"/>
    </source>
</evidence>
<evidence type="ECO:0008006" key="9">
    <source>
        <dbReference type="Google" id="ProtNLM"/>
    </source>
</evidence>
<keyword evidence="5" id="KW-0408">Iron</keyword>
<evidence type="ECO:0000313" key="7">
    <source>
        <dbReference type="EMBL" id="OGF98514.1"/>
    </source>
</evidence>
<evidence type="ECO:0000256" key="5">
    <source>
        <dbReference type="ARBA" id="ARBA00023004"/>
    </source>
</evidence>
<evidence type="ECO:0000256" key="2">
    <source>
        <dbReference type="ARBA" id="ARBA00022485"/>
    </source>
</evidence>
<dbReference type="GO" id="GO:0003913">
    <property type="term" value="F:DNA photolyase activity"/>
    <property type="evidence" value="ECO:0007669"/>
    <property type="project" value="TreeGrafter"/>
</dbReference>
<dbReference type="GO" id="GO:0051539">
    <property type="term" value="F:4 iron, 4 sulfur cluster binding"/>
    <property type="evidence" value="ECO:0007669"/>
    <property type="project" value="UniProtKB-KW"/>
</dbReference>
<dbReference type="Pfam" id="PF20903">
    <property type="entry name" value="SPL"/>
    <property type="match status" value="1"/>
</dbReference>
<dbReference type="Gene3D" id="3.80.30.30">
    <property type="match status" value="1"/>
</dbReference>
<dbReference type="PROSITE" id="PS01305">
    <property type="entry name" value="MOAA_NIFB_PQQE"/>
    <property type="match status" value="1"/>
</dbReference>
<reference evidence="7 8" key="1">
    <citation type="journal article" date="2016" name="Nat. Commun.">
        <title>Thousands of microbial genomes shed light on interconnected biogeochemical processes in an aquifer system.</title>
        <authorList>
            <person name="Anantharaman K."/>
            <person name="Brown C.T."/>
            <person name="Hug L.A."/>
            <person name="Sharon I."/>
            <person name="Castelle C.J."/>
            <person name="Probst A.J."/>
            <person name="Thomas B.C."/>
            <person name="Singh A."/>
            <person name="Wilkins M.J."/>
            <person name="Karaoz U."/>
            <person name="Brodie E.L."/>
            <person name="Williams K.H."/>
            <person name="Hubbard S.S."/>
            <person name="Banfield J.F."/>
        </authorList>
    </citation>
    <scope>NUCLEOTIDE SEQUENCE [LARGE SCALE GENOMIC DNA]</scope>
</reference>
<dbReference type="Proteomes" id="UP000176992">
    <property type="component" value="Unassembled WGS sequence"/>
</dbReference>
<accession>A0A1F5YEC4</accession>
<dbReference type="Gene3D" id="3.40.50.12110">
    <property type="match status" value="1"/>
</dbReference>
<comment type="cofactor">
    <cofactor evidence="1">
        <name>[4Fe-4S] cluster</name>
        <dbReference type="ChEBI" id="CHEBI:49883"/>
    </cofactor>
</comment>
<dbReference type="PANTHER" id="PTHR37822">
    <property type="entry name" value="SPORE PHOTOPRODUCT LYASE-RELATED"/>
    <property type="match status" value="1"/>
</dbReference>
<evidence type="ECO:0000256" key="3">
    <source>
        <dbReference type="ARBA" id="ARBA00022691"/>
    </source>
</evidence>
<dbReference type="InterPro" id="IPR049539">
    <property type="entry name" value="SPL"/>
</dbReference>
<comment type="caution">
    <text evidence="7">The sequence shown here is derived from an EMBL/GenBank/DDBJ whole genome shotgun (WGS) entry which is preliminary data.</text>
</comment>